<gene>
    <name evidence="2" type="ORF">AQJ66_36585</name>
</gene>
<dbReference type="EMBL" id="LMWX01000124">
    <property type="protein sequence ID" value="KUN74953.1"/>
    <property type="molecule type" value="Genomic_DNA"/>
</dbReference>
<name>A0A117R775_9ACTN</name>
<sequence>MSGGGGKDIKASGLDEIAKGITLTLAELKGLGVDSLAGVGRGFSNLELSGLQLGHEALTAKFTSFCERWEWGVRALVAEGSAFAEDVGLSAGTLYETDQYVGGALKVGYNSVAGDPYASEDTVTKQSWDQLRRGSRDALTHPDYSGTSFREAWQHAEQSAKDAGRDVMTGSLGLPPGVTVEELNRATGADDGYNRMLDDLWGPSPEERAEAAGQAGDG</sequence>
<keyword evidence="3" id="KW-1185">Reference proteome</keyword>
<comment type="caution">
    <text evidence="2">The sequence shown here is derived from an EMBL/GenBank/DDBJ whole genome shotgun (WGS) entry which is preliminary data.</text>
</comment>
<evidence type="ECO:0000313" key="3">
    <source>
        <dbReference type="Proteomes" id="UP000053024"/>
    </source>
</evidence>
<dbReference type="Proteomes" id="UP000053024">
    <property type="component" value="Unassembled WGS sequence"/>
</dbReference>
<organism evidence="2 3">
    <name type="scientific">Streptomyces bungoensis</name>
    <dbReference type="NCBI Taxonomy" id="285568"/>
    <lineage>
        <taxon>Bacteria</taxon>
        <taxon>Bacillati</taxon>
        <taxon>Actinomycetota</taxon>
        <taxon>Actinomycetes</taxon>
        <taxon>Kitasatosporales</taxon>
        <taxon>Streptomycetaceae</taxon>
        <taxon>Streptomyces</taxon>
    </lineage>
</organism>
<dbReference type="AlphaFoldDB" id="A0A117R775"/>
<protein>
    <submittedName>
        <fullName evidence="2">Uncharacterized protein</fullName>
    </submittedName>
</protein>
<accession>A0A117R775</accession>
<dbReference type="OrthoDB" id="3872177at2"/>
<evidence type="ECO:0000313" key="2">
    <source>
        <dbReference type="EMBL" id="KUN74953.1"/>
    </source>
</evidence>
<feature type="region of interest" description="Disordered" evidence="1">
    <location>
        <begin position="157"/>
        <end position="218"/>
    </location>
</feature>
<proteinExistence type="predicted"/>
<reference evidence="2 3" key="1">
    <citation type="submission" date="2015-10" db="EMBL/GenBank/DDBJ databases">
        <title>Draft genome sequence of Streptomyces bungoensis DSM 41781, type strain for the species Streptomyces bungoensis.</title>
        <authorList>
            <person name="Ruckert C."/>
            <person name="Winkler A."/>
            <person name="Kalinowski J."/>
            <person name="Kampfer P."/>
            <person name="Glaeser S."/>
        </authorList>
    </citation>
    <scope>NUCLEOTIDE SEQUENCE [LARGE SCALE GENOMIC DNA]</scope>
    <source>
        <strain evidence="2 3">DSM 41781</strain>
    </source>
</reference>
<evidence type="ECO:0000256" key="1">
    <source>
        <dbReference type="SAM" id="MobiDB-lite"/>
    </source>
</evidence>